<dbReference type="EMBL" id="JABFDY010000007">
    <property type="protein sequence ID" value="KAF7705747.1"/>
    <property type="molecule type" value="Genomic_DNA"/>
</dbReference>
<comment type="similarity">
    <text evidence="3">Belongs to the TRAFAC class dynamin-like GTPase superfamily. Very large inducible GTPase (VLIG) family.</text>
</comment>
<evidence type="ECO:0000313" key="11">
    <source>
        <dbReference type="Proteomes" id="UP000606274"/>
    </source>
</evidence>
<dbReference type="PANTHER" id="PTHR22796">
    <property type="entry name" value="URG4-RELATED"/>
    <property type="match status" value="1"/>
</dbReference>
<dbReference type="Pfam" id="PF25974">
    <property type="entry name" value="URGCP_9th"/>
    <property type="match status" value="1"/>
</dbReference>
<dbReference type="Pfam" id="PF25683">
    <property type="entry name" value="URGCP_GTPase"/>
    <property type="match status" value="1"/>
</dbReference>
<evidence type="ECO:0000256" key="6">
    <source>
        <dbReference type="ARBA" id="ARBA00023134"/>
    </source>
</evidence>
<accession>A0A8T0BJ38</accession>
<gene>
    <name evidence="10" type="ORF">HF521_021033</name>
</gene>
<dbReference type="Proteomes" id="UP000606274">
    <property type="component" value="Unassembled WGS sequence"/>
</dbReference>
<feature type="compositionally biased region" description="Polar residues" evidence="8">
    <location>
        <begin position="142"/>
        <end position="152"/>
    </location>
</feature>
<dbReference type="InterPro" id="IPR027417">
    <property type="entry name" value="P-loop_NTPase"/>
</dbReference>
<dbReference type="InterPro" id="IPR030383">
    <property type="entry name" value="G_VLIG_dom"/>
</dbReference>
<evidence type="ECO:0000256" key="1">
    <source>
        <dbReference type="ARBA" id="ARBA00004123"/>
    </source>
</evidence>
<evidence type="ECO:0000259" key="9">
    <source>
        <dbReference type="PROSITE" id="PS51717"/>
    </source>
</evidence>
<name>A0A8T0BJ38_SILME</name>
<feature type="region of interest" description="Disordered" evidence="8">
    <location>
        <begin position="115"/>
        <end position="152"/>
    </location>
</feature>
<comment type="caution">
    <text evidence="10">The sequence shown here is derived from an EMBL/GenBank/DDBJ whole genome shotgun (WGS) entry which is preliminary data.</text>
</comment>
<protein>
    <recommendedName>
        <fullName evidence="9">VLIG-type G domain-containing protein</fullName>
    </recommendedName>
</protein>
<evidence type="ECO:0000256" key="5">
    <source>
        <dbReference type="ARBA" id="ARBA00022741"/>
    </source>
</evidence>
<dbReference type="InterPro" id="IPR058641">
    <property type="entry name" value="GVIN1_dom"/>
</dbReference>
<keyword evidence="11" id="KW-1185">Reference proteome</keyword>
<dbReference type="PANTHER" id="PTHR22796:SF6">
    <property type="entry name" value="INTERFERON-INDUCED VERY LARGE GTPASE 1-RELATED"/>
    <property type="match status" value="1"/>
</dbReference>
<organism evidence="10 11">
    <name type="scientific">Silurus meridionalis</name>
    <name type="common">Southern catfish</name>
    <name type="synonym">Silurus soldatovi meridionalis</name>
    <dbReference type="NCBI Taxonomy" id="175797"/>
    <lineage>
        <taxon>Eukaryota</taxon>
        <taxon>Metazoa</taxon>
        <taxon>Chordata</taxon>
        <taxon>Craniata</taxon>
        <taxon>Vertebrata</taxon>
        <taxon>Euteleostomi</taxon>
        <taxon>Actinopterygii</taxon>
        <taxon>Neopterygii</taxon>
        <taxon>Teleostei</taxon>
        <taxon>Ostariophysi</taxon>
        <taxon>Siluriformes</taxon>
        <taxon>Siluridae</taxon>
        <taxon>Silurus</taxon>
    </lineage>
</organism>
<dbReference type="Pfam" id="PF25496">
    <property type="entry name" value="URGCP"/>
    <property type="match status" value="1"/>
</dbReference>
<evidence type="ECO:0000256" key="4">
    <source>
        <dbReference type="ARBA" id="ARBA00022490"/>
    </source>
</evidence>
<dbReference type="GO" id="GO:0005525">
    <property type="term" value="F:GTP binding"/>
    <property type="evidence" value="ECO:0007669"/>
    <property type="project" value="UniProtKB-KW"/>
</dbReference>
<feature type="domain" description="VLIG-type G" evidence="9">
    <location>
        <begin position="791"/>
        <end position="1034"/>
    </location>
</feature>
<keyword evidence="6" id="KW-0342">GTP-binding</keyword>
<evidence type="ECO:0000256" key="3">
    <source>
        <dbReference type="ARBA" id="ARBA00006828"/>
    </source>
</evidence>
<dbReference type="GO" id="GO:0005634">
    <property type="term" value="C:nucleus"/>
    <property type="evidence" value="ECO:0007669"/>
    <property type="project" value="UniProtKB-SubCell"/>
</dbReference>
<keyword evidence="7" id="KW-0539">Nucleus</keyword>
<sequence>MAERSEEGWVQSRQCGSCSTCGKKLTNVREKTAQSGENKKAYIREYDDDSEAPGKTNVKELVKQFHTMKIRSELVVKSSFSETAKQSGESGCTQKAQCRSCPECGKSLTNVQETAKQTDEGKGIQSRQGVGSPKIRSKHLTDTQTMQEQSQECRLVQTRQQDSGMFGDKTLKNVKARTQEFTTDLQLENRQHEFVDKNPTKVLEGESVLIGPLLCRLGLENKYEDKLTKAEFLEISKSTLQNKEPSKENELVHVFMKRLLTGDYTARQVSVKNDTEIQESPSIANADAFTALFKKRSVKTNRKQAEIHPMDVQMALFLCADDFLRQIMVNKLAQCQYAIPLLVPNPFSGKIECPLWTIRQINKNWKSSDASGEIISKTLPVYKAETPMVAFFRLGSVSSSKSQLINHLINEKHNTFFHKHCPGSSRTRLLMDGVVEIAWYCPSGKSSDHFSECVAFCNLHGDSSIAVTQREILTTMASVNVILLPKLDEEDHNMGVVKDLYKSQTPLIVVLTDEEDDNDGTGSEIGNGKYKIGLKGSTQANVSAALRNVIKKCIFQKHMTFNLESITKNVVISVDESNEACRRGKKAAQTVMSFLDGKDPLTVKEKYLPCQGKLWHDWCQKSKGLRQLQSNTNIETELSRNLEEMKELRWKQQEPGVSGLIRSFVDNLQKFSVSENNYFLRWTGIYLDEFILEKLHKMKPEELKQMSPKMNAASFGLEHLLREMGQIYEASVSEEKNMTGKGIGNFSYLPELAAELLISGHPVELMDGDTAYVPLTWVSALLDEVIRKLGDKKVFVLSVLGIQSSGKSTMLNAMFGLEFAVSAGRCTRGAFIQLVKVSEDKKKDLKFDYILVVDTEGLRSSELSGNAIHQDNELSTFVVGLANMTLININGENLTEMQEILQIVVHAFLRMKQVRLNPSCMFVHQNVSDIAAREKIRDGRRHLQETLDKMTKLASDEYNCAERFTDVIAFDVENDVRYFAHLWEGSPPMAPPNPLYSENIQELKRDIISRAATTDVLKLSQFQKRVKDLWNALLNENFVFSFKNAQEISVYRKLEREYGKWTWSLRNAMMTVENKILNRVASGTVKTIQRQNLEEEMTDTLQTVQKECNQFFEKNSEKETLIQWKCKFETQVNHLYDDLIEDARRKVDESIQQKRIRHKLDQKLRKYEKVLFEKSKELALKLKGNINNKMHANEFNLMWGKWIFELTDQAPKFKDVEISKDITHVLGEIYKTDLVINRKCSNEYKQIGTVNDYNSYITKKNLVNKKSIKLWSGSFLKAENNKSIHSLINNVTEQIKQTVESFPFITQGYNSGYLYNIAHDVKEQVQEFETQVKKERKLSDDASVFNQDFYVDFSLYVCEQSANRISDLHRKFKEANDPVIYFEWKKTEYFNIFQKYCDGATSAAILGDQVCSKLKEAILQSVYNMMAPYVCGQMRGKPPFNGNRADLEKHILKSLAEQKGEKAERFNNYLTYMYQPRVHFENFIRTRVKEFMAAENPQADSAIKECIDHKQRSILSAATVARDEVKRVNGDANHWMEVFSNSLTDELGDTRVHLCDEEGMASIDYDVLMDAISKELLAVVEELKRDLSRVSDLAMEMFRERPDEILIKHFCICCWEQCPFCGAVCTNSQKHHPGDHNADFHRSTGMRGVYYKERSEFLIDFCTTVVASEQSFCASSEHEIIVPCKRYREAGGAYATWGISTDFSELAYWKWFVCEFKKNLEKHHNKQFSGRGKIPEEWKTYSQSDAVRSLGIHLSKW</sequence>
<evidence type="ECO:0000256" key="7">
    <source>
        <dbReference type="ARBA" id="ARBA00023242"/>
    </source>
</evidence>
<proteinExistence type="inferred from homology"/>
<evidence type="ECO:0000256" key="8">
    <source>
        <dbReference type="SAM" id="MobiDB-lite"/>
    </source>
</evidence>
<dbReference type="Gene3D" id="3.40.50.300">
    <property type="entry name" value="P-loop containing nucleotide triphosphate hydrolases"/>
    <property type="match status" value="1"/>
</dbReference>
<comment type="subcellular location">
    <subcellularLocation>
        <location evidence="2">Cytoplasm</location>
    </subcellularLocation>
    <subcellularLocation>
        <location evidence="1">Nucleus</location>
    </subcellularLocation>
</comment>
<evidence type="ECO:0000313" key="10">
    <source>
        <dbReference type="EMBL" id="KAF7705747.1"/>
    </source>
</evidence>
<dbReference type="PROSITE" id="PS51717">
    <property type="entry name" value="G_VLIG"/>
    <property type="match status" value="1"/>
</dbReference>
<evidence type="ECO:0000256" key="2">
    <source>
        <dbReference type="ARBA" id="ARBA00004496"/>
    </source>
</evidence>
<dbReference type="InterPro" id="IPR057365">
    <property type="entry name" value="URGCP"/>
</dbReference>
<keyword evidence="5" id="KW-0547">Nucleotide-binding</keyword>
<dbReference type="GO" id="GO:0005737">
    <property type="term" value="C:cytoplasm"/>
    <property type="evidence" value="ECO:0007669"/>
    <property type="project" value="UniProtKB-SubCell"/>
</dbReference>
<dbReference type="SUPFAM" id="SSF52540">
    <property type="entry name" value="P-loop containing nucleoside triphosphate hydrolases"/>
    <property type="match status" value="1"/>
</dbReference>
<keyword evidence="4" id="KW-0963">Cytoplasm</keyword>
<reference evidence="10" key="1">
    <citation type="submission" date="2020-08" db="EMBL/GenBank/DDBJ databases">
        <title>Chromosome-level assembly of Southern catfish (Silurus meridionalis) provides insights into visual adaptation to the nocturnal and benthic lifestyles.</title>
        <authorList>
            <person name="Zhang Y."/>
            <person name="Wang D."/>
            <person name="Peng Z."/>
        </authorList>
    </citation>
    <scope>NUCLEOTIDE SEQUENCE</scope>
    <source>
        <strain evidence="10">SWU-2019-XX</strain>
        <tissue evidence="10">Muscle</tissue>
    </source>
</reference>